<name>A0A0C3J7H2_PISTI</name>
<dbReference type="Proteomes" id="UP000054217">
    <property type="component" value="Unassembled WGS sequence"/>
</dbReference>
<protein>
    <submittedName>
        <fullName evidence="1">Uncharacterized protein</fullName>
    </submittedName>
</protein>
<evidence type="ECO:0000313" key="1">
    <source>
        <dbReference type="EMBL" id="KIO04993.1"/>
    </source>
</evidence>
<proteinExistence type="predicted"/>
<reference evidence="1 2" key="1">
    <citation type="submission" date="2014-04" db="EMBL/GenBank/DDBJ databases">
        <authorList>
            <consortium name="DOE Joint Genome Institute"/>
            <person name="Kuo A."/>
            <person name="Kohler A."/>
            <person name="Costa M.D."/>
            <person name="Nagy L.G."/>
            <person name="Floudas D."/>
            <person name="Copeland A."/>
            <person name="Barry K.W."/>
            <person name="Cichocki N."/>
            <person name="Veneault-Fourrey C."/>
            <person name="LaButti K."/>
            <person name="Lindquist E.A."/>
            <person name="Lipzen A."/>
            <person name="Lundell T."/>
            <person name="Morin E."/>
            <person name="Murat C."/>
            <person name="Sun H."/>
            <person name="Tunlid A."/>
            <person name="Henrissat B."/>
            <person name="Grigoriev I.V."/>
            <person name="Hibbett D.S."/>
            <person name="Martin F."/>
            <person name="Nordberg H.P."/>
            <person name="Cantor M.N."/>
            <person name="Hua S.X."/>
        </authorList>
    </citation>
    <scope>NUCLEOTIDE SEQUENCE [LARGE SCALE GENOMIC DNA]</scope>
    <source>
        <strain evidence="1 2">Marx 270</strain>
    </source>
</reference>
<sequence length="64" mass="7067">MMDGRCLCAPPSVTLVPGHRDVTTPRWICIPDLVERVQGPRVSGMGLINFISKLWSPWESESGS</sequence>
<keyword evidence="2" id="KW-1185">Reference proteome</keyword>
<reference evidence="2" key="2">
    <citation type="submission" date="2015-01" db="EMBL/GenBank/DDBJ databases">
        <title>Evolutionary Origins and Diversification of the Mycorrhizal Mutualists.</title>
        <authorList>
            <consortium name="DOE Joint Genome Institute"/>
            <consortium name="Mycorrhizal Genomics Consortium"/>
            <person name="Kohler A."/>
            <person name="Kuo A."/>
            <person name="Nagy L.G."/>
            <person name="Floudas D."/>
            <person name="Copeland A."/>
            <person name="Barry K.W."/>
            <person name="Cichocki N."/>
            <person name="Veneault-Fourrey C."/>
            <person name="LaButti K."/>
            <person name="Lindquist E.A."/>
            <person name="Lipzen A."/>
            <person name="Lundell T."/>
            <person name="Morin E."/>
            <person name="Murat C."/>
            <person name="Riley R."/>
            <person name="Ohm R."/>
            <person name="Sun H."/>
            <person name="Tunlid A."/>
            <person name="Henrissat B."/>
            <person name="Grigoriev I.V."/>
            <person name="Hibbett D.S."/>
            <person name="Martin F."/>
        </authorList>
    </citation>
    <scope>NUCLEOTIDE SEQUENCE [LARGE SCALE GENOMIC DNA]</scope>
    <source>
        <strain evidence="2">Marx 270</strain>
    </source>
</reference>
<dbReference type="InParanoid" id="A0A0C3J7H2"/>
<accession>A0A0C3J7H2</accession>
<dbReference type="EMBL" id="KN831968">
    <property type="protein sequence ID" value="KIO04993.1"/>
    <property type="molecule type" value="Genomic_DNA"/>
</dbReference>
<dbReference type="AlphaFoldDB" id="A0A0C3J7H2"/>
<dbReference type="HOGENOM" id="CLU_2868605_0_0_1"/>
<evidence type="ECO:0000313" key="2">
    <source>
        <dbReference type="Proteomes" id="UP000054217"/>
    </source>
</evidence>
<organism evidence="1 2">
    <name type="scientific">Pisolithus tinctorius Marx 270</name>
    <dbReference type="NCBI Taxonomy" id="870435"/>
    <lineage>
        <taxon>Eukaryota</taxon>
        <taxon>Fungi</taxon>
        <taxon>Dikarya</taxon>
        <taxon>Basidiomycota</taxon>
        <taxon>Agaricomycotina</taxon>
        <taxon>Agaricomycetes</taxon>
        <taxon>Agaricomycetidae</taxon>
        <taxon>Boletales</taxon>
        <taxon>Sclerodermatineae</taxon>
        <taxon>Pisolithaceae</taxon>
        <taxon>Pisolithus</taxon>
    </lineage>
</organism>
<gene>
    <name evidence="1" type="ORF">M404DRAFT_1000075</name>
</gene>